<feature type="domain" description="Penicillin-binding protein dimerisation" evidence="6">
    <location>
        <begin position="156"/>
        <end position="309"/>
    </location>
</feature>
<dbReference type="SUPFAM" id="SSF56601">
    <property type="entry name" value="beta-lactamase/transpeptidase-like"/>
    <property type="match status" value="1"/>
</dbReference>
<name>A0A1G7VVC2_9ACTN</name>
<dbReference type="GO" id="GO:0046677">
    <property type="term" value="P:response to antibiotic"/>
    <property type="evidence" value="ECO:0007669"/>
    <property type="project" value="InterPro"/>
</dbReference>
<sequence>MRHVRRRTQRALASSLALVACGATLTACFEEPSPHEAVRGFLVGWQTGDYESAARRTDGDPAKVARAIEDVGVHLDAASFRFRIMGLRHTGGASEADFKAEVDLGENNPLWEYDGKLPLHLVDGHWKVRWSPSVLHPQLKEGQRLAVSPTTEGRKPINDRNERALQTDEVLHVATVTPSKLDDPAKLVQQLSEVTGFPQDRLLRQVLSSPPNDPVSLVTFGRGRYSQIESKLRALAPQGLRIERVTQPVAPASPVQIVGRVSAVTAETVQQLGGPQRAGDSVGQGGLQQYYQDMLTGSTGTRVITVDLKTNEQVAELHKAQGRVNSSVSTTLDTGVQAAADAAVSVGAQPAALVAVHAPTSEILAVGTKGMNQAKDALAGKFPAGTAFSMVAVDSLVKAGIDAKQKLPCPTERSVGGAQFQQVGAAGGAPTLQSNFANACVTALASLARRVDAKALSDSAAAFGIGATWQLPLKSFPGAMPKVNSDAAKAKVIAGQNVEVSPLSMALVAGAAASGTWKPPVLVTKPTAPPPGAAATPAPVPASEPIQLDAKSLETIKSFMRAGVTRGTAQAAEVQGGQRVHGIAAPALGTRGNNRTKFAWFIGWRGDLAVAVLLQGGEPGDAAAVAGRFFQNAKAPS</sequence>
<evidence type="ECO:0000256" key="2">
    <source>
        <dbReference type="ARBA" id="ARBA00007171"/>
    </source>
</evidence>
<feature type="chain" id="PRO_5039295109" evidence="4">
    <location>
        <begin position="30"/>
        <end position="637"/>
    </location>
</feature>
<accession>A0A1G7VVC2</accession>
<evidence type="ECO:0000259" key="6">
    <source>
        <dbReference type="Pfam" id="PF03717"/>
    </source>
</evidence>
<organism evidence="8 9">
    <name type="scientific">Sinosporangium album</name>
    <dbReference type="NCBI Taxonomy" id="504805"/>
    <lineage>
        <taxon>Bacteria</taxon>
        <taxon>Bacillati</taxon>
        <taxon>Actinomycetota</taxon>
        <taxon>Actinomycetes</taxon>
        <taxon>Streptosporangiales</taxon>
        <taxon>Streptosporangiaceae</taxon>
        <taxon>Sinosporangium</taxon>
    </lineage>
</organism>
<feature type="domain" description="NTF2-like N-terminal transpeptidase" evidence="7">
    <location>
        <begin position="33"/>
        <end position="143"/>
    </location>
</feature>
<evidence type="ECO:0000313" key="9">
    <source>
        <dbReference type="Proteomes" id="UP000198923"/>
    </source>
</evidence>
<feature type="domain" description="Penicillin-binding protein transpeptidase" evidence="5">
    <location>
        <begin position="352"/>
        <end position="630"/>
    </location>
</feature>
<reference evidence="8 9" key="1">
    <citation type="submission" date="2016-10" db="EMBL/GenBank/DDBJ databases">
        <authorList>
            <person name="de Groot N.N."/>
        </authorList>
    </citation>
    <scope>NUCLEOTIDE SEQUENCE [LARGE SCALE GENOMIC DNA]</scope>
    <source>
        <strain evidence="8 9">CPCC 201354</strain>
    </source>
</reference>
<proteinExistence type="inferred from homology"/>
<dbReference type="PANTHER" id="PTHR30627">
    <property type="entry name" value="PEPTIDOGLYCAN D,D-TRANSPEPTIDASE"/>
    <property type="match status" value="1"/>
</dbReference>
<evidence type="ECO:0000256" key="3">
    <source>
        <dbReference type="ARBA" id="ARBA00023136"/>
    </source>
</evidence>
<evidence type="ECO:0000256" key="1">
    <source>
        <dbReference type="ARBA" id="ARBA00004370"/>
    </source>
</evidence>
<dbReference type="GO" id="GO:0051301">
    <property type="term" value="P:cell division"/>
    <property type="evidence" value="ECO:0007669"/>
    <property type="project" value="UniProtKB-KW"/>
</dbReference>
<dbReference type="Pfam" id="PF00905">
    <property type="entry name" value="Transpeptidase"/>
    <property type="match status" value="1"/>
</dbReference>
<dbReference type="GO" id="GO:0005886">
    <property type="term" value="C:plasma membrane"/>
    <property type="evidence" value="ECO:0007669"/>
    <property type="project" value="TreeGrafter"/>
</dbReference>
<dbReference type="InterPro" id="IPR001460">
    <property type="entry name" value="PCN-bd_Tpept"/>
</dbReference>
<dbReference type="InterPro" id="IPR050515">
    <property type="entry name" value="Beta-lactam/transpept"/>
</dbReference>
<feature type="signal peptide" evidence="4">
    <location>
        <begin position="1"/>
        <end position="29"/>
    </location>
</feature>
<evidence type="ECO:0000313" key="8">
    <source>
        <dbReference type="EMBL" id="SDG63521.1"/>
    </source>
</evidence>
<dbReference type="GO" id="GO:0071555">
    <property type="term" value="P:cell wall organization"/>
    <property type="evidence" value="ECO:0007669"/>
    <property type="project" value="TreeGrafter"/>
</dbReference>
<dbReference type="EMBL" id="FNCN01000006">
    <property type="protein sequence ID" value="SDG63521.1"/>
    <property type="molecule type" value="Genomic_DNA"/>
</dbReference>
<dbReference type="Gene3D" id="3.90.1310.10">
    <property type="entry name" value="Penicillin-binding protein 2a (Domain 2)"/>
    <property type="match status" value="1"/>
</dbReference>
<dbReference type="InterPro" id="IPR007887">
    <property type="entry name" value="MecA_N"/>
</dbReference>
<dbReference type="AlphaFoldDB" id="A0A1G7VVC2"/>
<dbReference type="Proteomes" id="UP000198923">
    <property type="component" value="Unassembled WGS sequence"/>
</dbReference>
<dbReference type="PANTHER" id="PTHR30627:SF24">
    <property type="entry name" value="PENICILLIN-BINDING PROTEIN 4B"/>
    <property type="match status" value="1"/>
</dbReference>
<dbReference type="STRING" id="504805.SAMN05421505_10662"/>
<protein>
    <submittedName>
        <fullName evidence="8">Cell division protein FtsI/penicillin-binding protein 2</fullName>
    </submittedName>
</protein>
<keyword evidence="4" id="KW-0732">Signal</keyword>
<dbReference type="PROSITE" id="PS51257">
    <property type="entry name" value="PROKAR_LIPOPROTEIN"/>
    <property type="match status" value="1"/>
</dbReference>
<evidence type="ECO:0000256" key="4">
    <source>
        <dbReference type="SAM" id="SignalP"/>
    </source>
</evidence>
<evidence type="ECO:0000259" key="7">
    <source>
        <dbReference type="Pfam" id="PF05223"/>
    </source>
</evidence>
<keyword evidence="8" id="KW-0131">Cell cycle</keyword>
<comment type="similarity">
    <text evidence="2">Belongs to the transpeptidase family.</text>
</comment>
<keyword evidence="9" id="KW-1185">Reference proteome</keyword>
<dbReference type="InterPro" id="IPR005311">
    <property type="entry name" value="PBP_dimer"/>
</dbReference>
<dbReference type="Pfam" id="PF03717">
    <property type="entry name" value="PBP_dimer"/>
    <property type="match status" value="1"/>
</dbReference>
<dbReference type="Pfam" id="PF05223">
    <property type="entry name" value="MecA_N"/>
    <property type="match status" value="1"/>
</dbReference>
<dbReference type="GO" id="GO:0008658">
    <property type="term" value="F:penicillin binding"/>
    <property type="evidence" value="ECO:0007669"/>
    <property type="project" value="InterPro"/>
</dbReference>
<evidence type="ECO:0000259" key="5">
    <source>
        <dbReference type="Pfam" id="PF00905"/>
    </source>
</evidence>
<dbReference type="SUPFAM" id="SSF56519">
    <property type="entry name" value="Penicillin binding protein dimerisation domain"/>
    <property type="match status" value="1"/>
</dbReference>
<comment type="subcellular location">
    <subcellularLocation>
        <location evidence="1">Membrane</location>
    </subcellularLocation>
</comment>
<dbReference type="GO" id="GO:0071972">
    <property type="term" value="F:peptidoglycan L,D-transpeptidase activity"/>
    <property type="evidence" value="ECO:0007669"/>
    <property type="project" value="TreeGrafter"/>
</dbReference>
<dbReference type="InterPro" id="IPR012338">
    <property type="entry name" value="Beta-lactam/transpept-like"/>
</dbReference>
<dbReference type="InterPro" id="IPR036138">
    <property type="entry name" value="PBP_dimer_sf"/>
</dbReference>
<keyword evidence="3" id="KW-0472">Membrane</keyword>
<keyword evidence="8" id="KW-0132">Cell division</keyword>
<gene>
    <name evidence="8" type="ORF">SAMN05421505_10662</name>
</gene>
<dbReference type="Gene3D" id="3.40.710.10">
    <property type="entry name" value="DD-peptidase/beta-lactamase superfamily"/>
    <property type="match status" value="1"/>
</dbReference>